<dbReference type="EMBL" id="JAODUO010000577">
    <property type="protein sequence ID" value="KAK2177818.1"/>
    <property type="molecule type" value="Genomic_DNA"/>
</dbReference>
<proteinExistence type="predicted"/>
<comment type="caution">
    <text evidence="1">The sequence shown here is derived from an EMBL/GenBank/DDBJ whole genome shotgun (WGS) entry which is preliminary data.</text>
</comment>
<accession>A0AAD9NR93</accession>
<keyword evidence="2" id="KW-1185">Reference proteome</keyword>
<evidence type="ECO:0000313" key="1">
    <source>
        <dbReference type="EMBL" id="KAK2177818.1"/>
    </source>
</evidence>
<gene>
    <name evidence="1" type="ORF">NP493_577g01019</name>
</gene>
<dbReference type="AlphaFoldDB" id="A0AAD9NR93"/>
<sequence length="107" mass="12272">MCGGATNTKPIHSLGIVQWTRLYITFTNLATAATHAPTEIARYAHSTEDYIYINCRNGDHCSLHRNNIFTQTWPSQKCKRDDKTDMCTVGTSLQRRRYNVVRSVHIK</sequence>
<reference evidence="1" key="1">
    <citation type="journal article" date="2023" name="Mol. Biol. Evol.">
        <title>Third-Generation Sequencing Reveals the Adaptive Role of the Epigenome in Three Deep-Sea Polychaetes.</title>
        <authorList>
            <person name="Perez M."/>
            <person name="Aroh O."/>
            <person name="Sun Y."/>
            <person name="Lan Y."/>
            <person name="Juniper S.K."/>
            <person name="Young C.R."/>
            <person name="Angers B."/>
            <person name="Qian P.Y."/>
        </authorList>
    </citation>
    <scope>NUCLEOTIDE SEQUENCE</scope>
    <source>
        <strain evidence="1">R07B-5</strain>
    </source>
</reference>
<dbReference type="Proteomes" id="UP001209878">
    <property type="component" value="Unassembled WGS sequence"/>
</dbReference>
<name>A0AAD9NR93_RIDPI</name>
<protein>
    <submittedName>
        <fullName evidence="1">Uncharacterized protein</fullName>
    </submittedName>
</protein>
<evidence type="ECO:0000313" key="2">
    <source>
        <dbReference type="Proteomes" id="UP001209878"/>
    </source>
</evidence>
<organism evidence="1 2">
    <name type="scientific">Ridgeia piscesae</name>
    <name type="common">Tubeworm</name>
    <dbReference type="NCBI Taxonomy" id="27915"/>
    <lineage>
        <taxon>Eukaryota</taxon>
        <taxon>Metazoa</taxon>
        <taxon>Spiralia</taxon>
        <taxon>Lophotrochozoa</taxon>
        <taxon>Annelida</taxon>
        <taxon>Polychaeta</taxon>
        <taxon>Sedentaria</taxon>
        <taxon>Canalipalpata</taxon>
        <taxon>Sabellida</taxon>
        <taxon>Siboglinidae</taxon>
        <taxon>Ridgeia</taxon>
    </lineage>
</organism>